<reference evidence="2 3" key="1">
    <citation type="submission" date="2019-03" db="EMBL/GenBank/DDBJ databases">
        <title>Single cell metagenomics reveals metabolic interactions within the superorganism composed of flagellate Streblomastix strix and complex community of Bacteroidetes bacteria on its surface.</title>
        <authorList>
            <person name="Treitli S.C."/>
            <person name="Kolisko M."/>
            <person name="Husnik F."/>
            <person name="Keeling P."/>
            <person name="Hampl V."/>
        </authorList>
    </citation>
    <scope>NUCLEOTIDE SEQUENCE [LARGE SCALE GENOMIC DNA]</scope>
    <source>
        <strain evidence="2">ST1C</strain>
    </source>
</reference>
<gene>
    <name evidence="2" type="ORF">EZS28_040328</name>
</gene>
<dbReference type="Proteomes" id="UP000324800">
    <property type="component" value="Unassembled WGS sequence"/>
</dbReference>
<evidence type="ECO:0000256" key="1">
    <source>
        <dbReference type="SAM" id="MobiDB-lite"/>
    </source>
</evidence>
<organism evidence="2 3">
    <name type="scientific">Streblomastix strix</name>
    <dbReference type="NCBI Taxonomy" id="222440"/>
    <lineage>
        <taxon>Eukaryota</taxon>
        <taxon>Metamonada</taxon>
        <taxon>Preaxostyla</taxon>
        <taxon>Oxymonadida</taxon>
        <taxon>Streblomastigidae</taxon>
        <taxon>Streblomastix</taxon>
    </lineage>
</organism>
<dbReference type="EMBL" id="SNRW01022016">
    <property type="protein sequence ID" value="KAA6364143.1"/>
    <property type="molecule type" value="Genomic_DNA"/>
</dbReference>
<feature type="region of interest" description="Disordered" evidence="1">
    <location>
        <begin position="55"/>
        <end position="108"/>
    </location>
</feature>
<comment type="caution">
    <text evidence="2">The sequence shown here is derived from an EMBL/GenBank/DDBJ whole genome shotgun (WGS) entry which is preliminary data.</text>
</comment>
<evidence type="ECO:0000313" key="3">
    <source>
        <dbReference type="Proteomes" id="UP000324800"/>
    </source>
</evidence>
<accession>A0A5J4U1L1</accession>
<proteinExistence type="predicted"/>
<evidence type="ECO:0000313" key="2">
    <source>
        <dbReference type="EMBL" id="KAA6364143.1"/>
    </source>
</evidence>
<protein>
    <submittedName>
        <fullName evidence="2">Uncharacterized protein</fullName>
    </submittedName>
</protein>
<dbReference type="AlphaFoldDB" id="A0A5J4U1L1"/>
<name>A0A5J4U1L1_9EUKA</name>
<feature type="non-terminal residue" evidence="2">
    <location>
        <position position="108"/>
    </location>
</feature>
<feature type="compositionally biased region" description="Polar residues" evidence="1">
    <location>
        <begin position="66"/>
        <end position="108"/>
    </location>
</feature>
<sequence length="108" mass="12550">MLKRITNKVVVEAGVVAVAVSITANKYKKIGQGREIRQLHEQMEMRTGWRMMNAADKWRKRDKSNSIENNKLRTTNNHNRSNYKCKSPQHNTPHKSLSPYLQQYSPSP</sequence>
<feature type="compositionally biased region" description="Basic and acidic residues" evidence="1">
    <location>
        <begin position="56"/>
        <end position="65"/>
    </location>
</feature>